<evidence type="ECO:0000313" key="8">
    <source>
        <dbReference type="Proteomes" id="UP000187209"/>
    </source>
</evidence>
<comment type="caution">
    <text evidence="7">The sequence shown here is derived from an EMBL/GenBank/DDBJ whole genome shotgun (WGS) entry which is preliminary data.</text>
</comment>
<protein>
    <recommendedName>
        <fullName evidence="6">Ion transport domain-containing protein</fullName>
    </recommendedName>
</protein>
<feature type="transmembrane region" description="Helical" evidence="5">
    <location>
        <begin position="389"/>
        <end position="408"/>
    </location>
</feature>
<dbReference type="OrthoDB" id="191686at2759"/>
<sequence>MMRISDNSYKEDKDFEEERLKAREEYENENRSRQEDMIINRNIGYKRSNSMKMMDFNLQGRAKRLENIYALTPMISRMNSSIRISRKLIAKLQSEGDLVPIIHYTDVKSTSCKDVYPEDNVGKFIMKGCFYEFSYRKPGENDYVKELFEHETEKVEMFCENNKLLGSNQKIIGSFSGKHSARKTFFKMKVNAKDFVEKVHKNDLHTLKIVADQSEVNYDKSCVALENSLSLMKYTLFEKGPGIAWAKFITPLQLFISNKYFNNTIYICIISNTIVLSIDHYDISINLLSTLNTMNTIFTFIFGAELLLRILSLGLNKFSRDFMNYLDFVIVASSLIEFSLLSGSKSIISAFRAVRIFKLMRVIRVAKLFRYLKSMRHIIFIISKSISKFAYVAILLFLFVIVWKFLVII</sequence>
<proteinExistence type="predicted"/>
<dbReference type="InterPro" id="IPR027359">
    <property type="entry name" value="Volt_channel_dom_sf"/>
</dbReference>
<accession>A0A1R2BJB0</accession>
<evidence type="ECO:0000313" key="7">
    <source>
        <dbReference type="EMBL" id="OMJ76838.1"/>
    </source>
</evidence>
<dbReference type="GO" id="GO:0005248">
    <property type="term" value="F:voltage-gated sodium channel activity"/>
    <property type="evidence" value="ECO:0007669"/>
    <property type="project" value="TreeGrafter"/>
</dbReference>
<dbReference type="AlphaFoldDB" id="A0A1R2BJB0"/>
<dbReference type="InterPro" id="IPR005821">
    <property type="entry name" value="Ion_trans_dom"/>
</dbReference>
<name>A0A1R2BJB0_9CILI</name>
<keyword evidence="8" id="KW-1185">Reference proteome</keyword>
<evidence type="ECO:0000256" key="4">
    <source>
        <dbReference type="ARBA" id="ARBA00023136"/>
    </source>
</evidence>
<keyword evidence="2 5" id="KW-0812">Transmembrane</keyword>
<dbReference type="PANTHER" id="PTHR10037">
    <property type="entry name" value="VOLTAGE-GATED CATION CHANNEL CALCIUM AND SODIUM"/>
    <property type="match status" value="1"/>
</dbReference>
<evidence type="ECO:0000259" key="6">
    <source>
        <dbReference type="Pfam" id="PF00520"/>
    </source>
</evidence>
<keyword evidence="3 5" id="KW-1133">Transmembrane helix</keyword>
<dbReference type="Proteomes" id="UP000187209">
    <property type="component" value="Unassembled WGS sequence"/>
</dbReference>
<dbReference type="Gene3D" id="1.20.120.350">
    <property type="entry name" value="Voltage-gated potassium channels. Chain C"/>
    <property type="match status" value="1"/>
</dbReference>
<organism evidence="7 8">
    <name type="scientific">Stentor coeruleus</name>
    <dbReference type="NCBI Taxonomy" id="5963"/>
    <lineage>
        <taxon>Eukaryota</taxon>
        <taxon>Sar</taxon>
        <taxon>Alveolata</taxon>
        <taxon>Ciliophora</taxon>
        <taxon>Postciliodesmatophora</taxon>
        <taxon>Heterotrichea</taxon>
        <taxon>Heterotrichida</taxon>
        <taxon>Stentoridae</taxon>
        <taxon>Stentor</taxon>
    </lineage>
</organism>
<evidence type="ECO:0000256" key="1">
    <source>
        <dbReference type="ARBA" id="ARBA00004141"/>
    </source>
</evidence>
<feature type="transmembrane region" description="Helical" evidence="5">
    <location>
        <begin position="260"/>
        <end position="278"/>
    </location>
</feature>
<dbReference type="GO" id="GO:0001518">
    <property type="term" value="C:voltage-gated sodium channel complex"/>
    <property type="evidence" value="ECO:0007669"/>
    <property type="project" value="TreeGrafter"/>
</dbReference>
<keyword evidence="4 5" id="KW-0472">Membrane</keyword>
<dbReference type="PANTHER" id="PTHR10037:SF62">
    <property type="entry name" value="SODIUM CHANNEL PROTEIN 60E"/>
    <property type="match status" value="1"/>
</dbReference>
<feature type="transmembrane region" description="Helical" evidence="5">
    <location>
        <begin position="290"/>
        <end position="310"/>
    </location>
</feature>
<evidence type="ECO:0000256" key="5">
    <source>
        <dbReference type="SAM" id="Phobius"/>
    </source>
</evidence>
<evidence type="ECO:0000256" key="2">
    <source>
        <dbReference type="ARBA" id="ARBA00022692"/>
    </source>
</evidence>
<evidence type="ECO:0000256" key="3">
    <source>
        <dbReference type="ARBA" id="ARBA00022989"/>
    </source>
</evidence>
<feature type="domain" description="Ion transport" evidence="6">
    <location>
        <begin position="258"/>
        <end position="404"/>
    </location>
</feature>
<dbReference type="SUPFAM" id="SSF81324">
    <property type="entry name" value="Voltage-gated potassium channels"/>
    <property type="match status" value="1"/>
</dbReference>
<dbReference type="InterPro" id="IPR043203">
    <property type="entry name" value="VGCC_Ca_Na"/>
</dbReference>
<dbReference type="EMBL" id="MPUH01000609">
    <property type="protein sequence ID" value="OMJ76838.1"/>
    <property type="molecule type" value="Genomic_DNA"/>
</dbReference>
<feature type="transmembrane region" description="Helical" evidence="5">
    <location>
        <begin position="322"/>
        <end position="341"/>
    </location>
</feature>
<gene>
    <name evidence="7" type="ORF">SteCoe_23731</name>
</gene>
<reference evidence="7 8" key="1">
    <citation type="submission" date="2016-11" db="EMBL/GenBank/DDBJ databases">
        <title>The macronuclear genome of Stentor coeruleus: a giant cell with tiny introns.</title>
        <authorList>
            <person name="Slabodnick M."/>
            <person name="Ruby J.G."/>
            <person name="Reiff S.B."/>
            <person name="Swart E.C."/>
            <person name="Gosai S."/>
            <person name="Prabakaran S."/>
            <person name="Witkowska E."/>
            <person name="Larue G.E."/>
            <person name="Fisher S."/>
            <person name="Freeman R.M."/>
            <person name="Gunawardena J."/>
            <person name="Chu W."/>
            <person name="Stover N.A."/>
            <person name="Gregory B.D."/>
            <person name="Nowacki M."/>
            <person name="Derisi J."/>
            <person name="Roy S.W."/>
            <person name="Marshall W.F."/>
            <person name="Sood P."/>
        </authorList>
    </citation>
    <scope>NUCLEOTIDE SEQUENCE [LARGE SCALE GENOMIC DNA]</scope>
    <source>
        <strain evidence="7">WM001</strain>
    </source>
</reference>
<dbReference type="Pfam" id="PF00520">
    <property type="entry name" value="Ion_trans"/>
    <property type="match status" value="1"/>
</dbReference>
<comment type="subcellular location">
    <subcellularLocation>
        <location evidence="1">Membrane</location>
        <topology evidence="1">Multi-pass membrane protein</topology>
    </subcellularLocation>
</comment>